<keyword evidence="8" id="KW-1185">Reference proteome</keyword>
<organism evidence="7 8">
    <name type="scientific">Mucor plumbeus</name>
    <dbReference type="NCBI Taxonomy" id="97098"/>
    <lineage>
        <taxon>Eukaryota</taxon>
        <taxon>Fungi</taxon>
        <taxon>Fungi incertae sedis</taxon>
        <taxon>Mucoromycota</taxon>
        <taxon>Mucoromycotina</taxon>
        <taxon>Mucoromycetes</taxon>
        <taxon>Mucorales</taxon>
        <taxon>Mucorineae</taxon>
        <taxon>Mucoraceae</taxon>
        <taxon>Mucor</taxon>
    </lineage>
</organism>
<comment type="caution">
    <text evidence="7">The sequence shown here is derived from an EMBL/GenBank/DDBJ whole genome shotgun (WGS) entry which is preliminary data.</text>
</comment>
<dbReference type="GO" id="GO:0000324">
    <property type="term" value="C:fungal-type vacuole"/>
    <property type="evidence" value="ECO:0007669"/>
    <property type="project" value="TreeGrafter"/>
</dbReference>
<accession>A0A8H7RBH4</accession>
<dbReference type="Proteomes" id="UP000650833">
    <property type="component" value="Unassembled WGS sequence"/>
</dbReference>
<keyword evidence="5" id="KW-1133">Transmembrane helix</keyword>
<dbReference type="Pfam" id="PF04193">
    <property type="entry name" value="PQ-loop"/>
    <property type="match status" value="1"/>
</dbReference>
<dbReference type="InterPro" id="IPR005282">
    <property type="entry name" value="LC_transporter"/>
</dbReference>
<keyword evidence="2" id="KW-0813">Transport</keyword>
<keyword evidence="3" id="KW-0812">Transmembrane</keyword>
<evidence type="ECO:0000256" key="1">
    <source>
        <dbReference type="ARBA" id="ARBA00004127"/>
    </source>
</evidence>
<evidence type="ECO:0000313" key="8">
    <source>
        <dbReference type="Proteomes" id="UP000650833"/>
    </source>
</evidence>
<dbReference type="EMBL" id="JAEPRC010000132">
    <property type="protein sequence ID" value="KAG2207270.1"/>
    <property type="molecule type" value="Genomic_DNA"/>
</dbReference>
<evidence type="ECO:0000313" key="7">
    <source>
        <dbReference type="EMBL" id="KAG2207270.1"/>
    </source>
</evidence>
<sequence length="111" mass="12710">MPQVWINFKRKSTIGWSIHNILLDCTGGVLSITQLLLDASLSGDWSGVTGNPVKLGLGLQSIAFDLIFMVQHYILYRNYKDKSLNTVDEERRRLIIEGRVPRVDEEDDEYL</sequence>
<evidence type="ECO:0000256" key="3">
    <source>
        <dbReference type="ARBA" id="ARBA00022692"/>
    </source>
</evidence>
<proteinExistence type="predicted"/>
<dbReference type="AlphaFoldDB" id="A0A8H7RBH4"/>
<dbReference type="GO" id="GO:0015184">
    <property type="term" value="F:L-cystine transmembrane transporter activity"/>
    <property type="evidence" value="ECO:0007669"/>
    <property type="project" value="TreeGrafter"/>
</dbReference>
<evidence type="ECO:0008006" key="9">
    <source>
        <dbReference type="Google" id="ProtNLM"/>
    </source>
</evidence>
<dbReference type="OrthoDB" id="75720at2759"/>
<gene>
    <name evidence="7" type="ORF">INT46_003189</name>
</gene>
<dbReference type="PANTHER" id="PTHR13131:SF5">
    <property type="entry name" value="CYSTINOSIN"/>
    <property type="match status" value="1"/>
</dbReference>
<name>A0A8H7RBH4_9FUNG</name>
<dbReference type="InterPro" id="IPR006603">
    <property type="entry name" value="PQ-loop_rpt"/>
</dbReference>
<keyword evidence="6" id="KW-0472">Membrane</keyword>
<dbReference type="SMART" id="SM00679">
    <property type="entry name" value="CTNS"/>
    <property type="match status" value="1"/>
</dbReference>
<reference evidence="7" key="1">
    <citation type="submission" date="2020-12" db="EMBL/GenBank/DDBJ databases">
        <title>Metabolic potential, ecology and presence of endohyphal bacteria is reflected in genomic diversity of Mucoromycotina.</title>
        <authorList>
            <person name="Muszewska A."/>
            <person name="Okrasinska A."/>
            <person name="Steczkiewicz K."/>
            <person name="Drgas O."/>
            <person name="Orlowska M."/>
            <person name="Perlinska-Lenart U."/>
            <person name="Aleksandrzak-Piekarczyk T."/>
            <person name="Szatraj K."/>
            <person name="Zielenkiewicz U."/>
            <person name="Pilsyk S."/>
            <person name="Malc E."/>
            <person name="Mieczkowski P."/>
            <person name="Kruszewska J.S."/>
            <person name="Biernat P."/>
            <person name="Pawlowska J."/>
        </authorList>
    </citation>
    <scope>NUCLEOTIDE SEQUENCE</scope>
    <source>
        <strain evidence="7">CBS 226.32</strain>
    </source>
</reference>
<evidence type="ECO:0000256" key="4">
    <source>
        <dbReference type="ARBA" id="ARBA00022737"/>
    </source>
</evidence>
<keyword evidence="4" id="KW-0677">Repeat</keyword>
<dbReference type="GO" id="GO:0005774">
    <property type="term" value="C:vacuolar membrane"/>
    <property type="evidence" value="ECO:0007669"/>
    <property type="project" value="TreeGrafter"/>
</dbReference>
<dbReference type="PANTHER" id="PTHR13131">
    <property type="entry name" value="CYSTINOSIN"/>
    <property type="match status" value="1"/>
</dbReference>
<evidence type="ECO:0000256" key="5">
    <source>
        <dbReference type="ARBA" id="ARBA00022989"/>
    </source>
</evidence>
<evidence type="ECO:0000256" key="6">
    <source>
        <dbReference type="ARBA" id="ARBA00023136"/>
    </source>
</evidence>
<comment type="subcellular location">
    <subcellularLocation>
        <location evidence="1">Endomembrane system</location>
        <topology evidence="1">Multi-pass membrane protein</topology>
    </subcellularLocation>
</comment>
<protein>
    <recommendedName>
        <fullName evidence="9">Cystinosin</fullName>
    </recommendedName>
</protein>
<dbReference type="GO" id="GO:0012505">
    <property type="term" value="C:endomembrane system"/>
    <property type="evidence" value="ECO:0007669"/>
    <property type="project" value="UniProtKB-SubCell"/>
</dbReference>
<evidence type="ECO:0000256" key="2">
    <source>
        <dbReference type="ARBA" id="ARBA00022448"/>
    </source>
</evidence>